<dbReference type="AlphaFoldDB" id="A0A135L470"/>
<keyword evidence="2" id="KW-0812">Transmembrane</keyword>
<name>A0A135L470_9BACI</name>
<dbReference type="PANTHER" id="PTHR34297:SF2">
    <property type="entry name" value="ASP23_GLS24 FAMILY ENVELOPE STRESS RESPONSE PROTEIN"/>
    <property type="match status" value="1"/>
</dbReference>
<proteinExistence type="inferred from homology"/>
<keyword evidence="2" id="KW-1133">Transmembrane helix</keyword>
<dbReference type="Pfam" id="PF03780">
    <property type="entry name" value="Asp23"/>
    <property type="match status" value="1"/>
</dbReference>
<reference evidence="3 4" key="1">
    <citation type="submission" date="2016-02" db="EMBL/GenBank/DDBJ databases">
        <title>Draft Genome for Tepidibacillus decaturensis nov. sp. Strain Z9, an Anaerobic, Moderately Thermophilic and Heterotrophic Bacterium from Deep Subsurface of the Illinois Basin, USA.</title>
        <authorList>
            <person name="Dong Y."/>
            <person name="Chang J.Y."/>
            <person name="Sanford R."/>
            <person name="Fouke B.W."/>
        </authorList>
    </citation>
    <scope>NUCLEOTIDE SEQUENCE [LARGE SCALE GENOMIC DNA]</scope>
    <source>
        <strain evidence="3 4">Z9</strain>
    </source>
</reference>
<gene>
    <name evidence="3" type="ORF">U473_06525</name>
</gene>
<keyword evidence="4" id="KW-1185">Reference proteome</keyword>
<feature type="transmembrane region" description="Helical" evidence="2">
    <location>
        <begin position="12"/>
        <end position="34"/>
    </location>
</feature>
<organism evidence="3 4">
    <name type="scientific">Tepidibacillus decaturensis</name>
    <dbReference type="NCBI Taxonomy" id="1413211"/>
    <lineage>
        <taxon>Bacteria</taxon>
        <taxon>Bacillati</taxon>
        <taxon>Bacillota</taxon>
        <taxon>Bacilli</taxon>
        <taxon>Bacillales</taxon>
        <taxon>Bacillaceae</taxon>
        <taxon>Tepidibacillus</taxon>
    </lineage>
</organism>
<comment type="similarity">
    <text evidence="1">Belongs to the asp23 family.</text>
</comment>
<dbReference type="PANTHER" id="PTHR34297">
    <property type="entry name" value="HYPOTHETICAL CYTOSOLIC PROTEIN-RELATED"/>
    <property type="match status" value="1"/>
</dbReference>
<dbReference type="RefSeq" id="WP_068724544.1">
    <property type="nucleotide sequence ID" value="NZ_LSKU01000001.1"/>
</dbReference>
<sequence>MTIEMSNQLGKVFITNEVIATVAGVAAMEVFGLVGMASRKQIKDGIAELLRRENLSRGIEVRSENEEVVIDMYIIVSYGTKISEVAHNVQQKVIYTLENTIGVKVSRVNVMVQGVRVTQV</sequence>
<comment type="caution">
    <text evidence="3">The sequence shown here is derived from an EMBL/GenBank/DDBJ whole genome shotgun (WGS) entry which is preliminary data.</text>
</comment>
<keyword evidence="2" id="KW-0472">Membrane</keyword>
<protein>
    <recommendedName>
        <fullName evidence="5">Alkaline-shock protein</fullName>
    </recommendedName>
</protein>
<dbReference type="InterPro" id="IPR005531">
    <property type="entry name" value="Asp23"/>
</dbReference>
<dbReference type="STRING" id="1413211.U473_06525"/>
<dbReference type="OrthoDB" id="9791482at2"/>
<evidence type="ECO:0000256" key="2">
    <source>
        <dbReference type="SAM" id="Phobius"/>
    </source>
</evidence>
<evidence type="ECO:0000313" key="3">
    <source>
        <dbReference type="EMBL" id="KXG43709.1"/>
    </source>
</evidence>
<evidence type="ECO:0000256" key="1">
    <source>
        <dbReference type="ARBA" id="ARBA00005721"/>
    </source>
</evidence>
<evidence type="ECO:0000313" key="4">
    <source>
        <dbReference type="Proteomes" id="UP000070352"/>
    </source>
</evidence>
<dbReference type="Proteomes" id="UP000070352">
    <property type="component" value="Unassembled WGS sequence"/>
</dbReference>
<accession>A0A135L470</accession>
<dbReference type="EMBL" id="LSKU01000001">
    <property type="protein sequence ID" value="KXG43709.1"/>
    <property type="molecule type" value="Genomic_DNA"/>
</dbReference>
<evidence type="ECO:0008006" key="5">
    <source>
        <dbReference type="Google" id="ProtNLM"/>
    </source>
</evidence>